<sequence length="257" mass="30086">MAALQQSSQHRQEGLFVQGIRSRMPPRPSDISQWVRADPNGPTWEPEAVRLIHSIMQHYNETDLNTFYPYTHLRDTELNATLTQKLLQWDEVLEQIEKLKLQLTQQEQEEVEERRRTSEMETKDMPDGLIRSIIEEKVEDRLDHLMTIFGFDLRHKKELSKPLPGEFFKAQKPDDPEDPFPPLWSIEDVKNAIYAYFRDELERVGQIFWRSVHIFILTELQIQRGQQAAQSMGHANFRSGGRNDGPEMQAGAIHEQP</sequence>
<proteinExistence type="predicted"/>
<dbReference type="AlphaFoldDB" id="A0A4U7BAA3"/>
<name>A0A4U7BAA3_9PEZI</name>
<feature type="region of interest" description="Disordered" evidence="2">
    <location>
        <begin position="231"/>
        <end position="257"/>
    </location>
</feature>
<organism evidence="3 4">
    <name type="scientific">Elsinoe australis</name>
    <dbReference type="NCBI Taxonomy" id="40998"/>
    <lineage>
        <taxon>Eukaryota</taxon>
        <taxon>Fungi</taxon>
        <taxon>Dikarya</taxon>
        <taxon>Ascomycota</taxon>
        <taxon>Pezizomycotina</taxon>
        <taxon>Dothideomycetes</taxon>
        <taxon>Dothideomycetidae</taxon>
        <taxon>Myriangiales</taxon>
        <taxon>Elsinoaceae</taxon>
        <taxon>Elsinoe</taxon>
    </lineage>
</organism>
<comment type="caution">
    <text evidence="3">The sequence shown here is derived from an EMBL/GenBank/DDBJ whole genome shotgun (WGS) entry which is preliminary data.</text>
</comment>
<protein>
    <submittedName>
        <fullName evidence="3">Uncharacterized protein</fullName>
    </submittedName>
</protein>
<feature type="coiled-coil region" evidence="1">
    <location>
        <begin position="89"/>
        <end position="121"/>
    </location>
</feature>
<evidence type="ECO:0000313" key="4">
    <source>
        <dbReference type="Proteomes" id="UP000308133"/>
    </source>
</evidence>
<dbReference type="Proteomes" id="UP000308133">
    <property type="component" value="Unassembled WGS sequence"/>
</dbReference>
<keyword evidence="1" id="KW-0175">Coiled coil</keyword>
<accession>A0A4U7BAA3</accession>
<dbReference type="EMBL" id="PTQR01000009">
    <property type="protein sequence ID" value="TKX26965.1"/>
    <property type="molecule type" value="Genomic_DNA"/>
</dbReference>
<reference evidence="3 4" key="1">
    <citation type="submission" date="2018-02" db="EMBL/GenBank/DDBJ databases">
        <title>Draft genome sequences of Elsinoe sp., causing black scab on jojoba.</title>
        <authorList>
            <person name="Stodart B."/>
            <person name="Jeffress S."/>
            <person name="Ash G."/>
            <person name="Arun Chinnappa K."/>
        </authorList>
    </citation>
    <scope>NUCLEOTIDE SEQUENCE [LARGE SCALE GENOMIC DNA]</scope>
    <source>
        <strain evidence="3 4">Hillstone_2</strain>
    </source>
</reference>
<gene>
    <name evidence="3" type="ORF">C1H76_0719</name>
</gene>
<evidence type="ECO:0000256" key="2">
    <source>
        <dbReference type="SAM" id="MobiDB-lite"/>
    </source>
</evidence>
<evidence type="ECO:0000256" key="1">
    <source>
        <dbReference type="SAM" id="Coils"/>
    </source>
</evidence>
<evidence type="ECO:0000313" key="3">
    <source>
        <dbReference type="EMBL" id="TKX26965.1"/>
    </source>
</evidence>